<evidence type="ECO:0000313" key="3">
    <source>
        <dbReference type="Proteomes" id="UP001174136"/>
    </source>
</evidence>
<proteinExistence type="predicted"/>
<feature type="region of interest" description="Disordered" evidence="1">
    <location>
        <begin position="68"/>
        <end position="98"/>
    </location>
</feature>
<dbReference type="EMBL" id="JAOPHQ010004389">
    <property type="protein sequence ID" value="KAK0139410.1"/>
    <property type="molecule type" value="Genomic_DNA"/>
</dbReference>
<sequence length="98" mass="10969">MASAADPRFKLRFVEEDNVAVVTGVYCVLCSGGEEADGDYETVLGKLNHCFVPKVNVIHERSRFHLGGAQKHQPRNRLALRASRDPPVRFGGNRQYWG</sequence>
<protein>
    <submittedName>
        <fullName evidence="2">Uncharacterized protein</fullName>
    </submittedName>
</protein>
<keyword evidence="3" id="KW-1185">Reference proteome</keyword>
<comment type="caution">
    <text evidence="2">The sequence shown here is derived from an EMBL/GenBank/DDBJ whole genome shotgun (WGS) entry which is preliminary data.</text>
</comment>
<name>A0AA47MFU4_MERPO</name>
<reference evidence="2" key="1">
    <citation type="journal article" date="2023" name="Front. Mar. Sci.">
        <title>A new Merluccius polli reference genome to investigate the effects of global change in West African waters.</title>
        <authorList>
            <person name="Mateo J.L."/>
            <person name="Blanco-Fernandez C."/>
            <person name="Garcia-Vazquez E."/>
            <person name="Machado-Schiaffino G."/>
        </authorList>
    </citation>
    <scope>NUCLEOTIDE SEQUENCE</scope>
    <source>
        <strain evidence="2">C29</strain>
        <tissue evidence="2">Fin</tissue>
    </source>
</reference>
<dbReference type="AlphaFoldDB" id="A0AA47MFU4"/>
<evidence type="ECO:0000256" key="1">
    <source>
        <dbReference type="SAM" id="MobiDB-lite"/>
    </source>
</evidence>
<evidence type="ECO:0000313" key="2">
    <source>
        <dbReference type="EMBL" id="KAK0139410.1"/>
    </source>
</evidence>
<accession>A0AA47MFU4</accession>
<dbReference type="Proteomes" id="UP001174136">
    <property type="component" value="Unassembled WGS sequence"/>
</dbReference>
<organism evidence="2 3">
    <name type="scientific">Merluccius polli</name>
    <name type="common">Benguela hake</name>
    <name type="synonym">Merluccius cadenati</name>
    <dbReference type="NCBI Taxonomy" id="89951"/>
    <lineage>
        <taxon>Eukaryota</taxon>
        <taxon>Metazoa</taxon>
        <taxon>Chordata</taxon>
        <taxon>Craniata</taxon>
        <taxon>Vertebrata</taxon>
        <taxon>Euteleostomi</taxon>
        <taxon>Actinopterygii</taxon>
        <taxon>Neopterygii</taxon>
        <taxon>Teleostei</taxon>
        <taxon>Neoteleostei</taxon>
        <taxon>Acanthomorphata</taxon>
        <taxon>Zeiogadaria</taxon>
        <taxon>Gadariae</taxon>
        <taxon>Gadiformes</taxon>
        <taxon>Gadoidei</taxon>
        <taxon>Merlucciidae</taxon>
        <taxon>Merluccius</taxon>
    </lineage>
</organism>
<gene>
    <name evidence="2" type="ORF">N1851_023873</name>
</gene>